<comment type="subcellular location">
    <subcellularLocation>
        <location evidence="1">Membrane</location>
    </subcellularLocation>
</comment>
<protein>
    <submittedName>
        <fullName evidence="7">ATP-binding cassette domain-containing protein</fullName>
    </submittedName>
</protein>
<feature type="domain" description="ABC transporter" evidence="6">
    <location>
        <begin position="35"/>
        <end position="70"/>
    </location>
</feature>
<dbReference type="SUPFAM" id="SSF52540">
    <property type="entry name" value="P-loop containing nucleoside triphosphate hydrolases"/>
    <property type="match status" value="1"/>
</dbReference>
<dbReference type="Proteomes" id="UP001597024">
    <property type="component" value="Unassembled WGS sequence"/>
</dbReference>
<organism evidence="7 8">
    <name type="scientific">Streptosporangium algeriense</name>
    <dbReference type="NCBI Taxonomy" id="1682748"/>
    <lineage>
        <taxon>Bacteria</taxon>
        <taxon>Bacillati</taxon>
        <taxon>Actinomycetota</taxon>
        <taxon>Actinomycetes</taxon>
        <taxon>Streptosporangiales</taxon>
        <taxon>Streptosporangiaceae</taxon>
        <taxon>Streptosporangium</taxon>
    </lineage>
</organism>
<dbReference type="InterPro" id="IPR003439">
    <property type="entry name" value="ABC_transporter-like_ATP-bd"/>
</dbReference>
<evidence type="ECO:0000256" key="2">
    <source>
        <dbReference type="ARBA" id="ARBA00005417"/>
    </source>
</evidence>
<keyword evidence="3" id="KW-0813">Transport</keyword>
<gene>
    <name evidence="7" type="ORF">ACFQ08_27545</name>
</gene>
<evidence type="ECO:0000256" key="1">
    <source>
        <dbReference type="ARBA" id="ARBA00004370"/>
    </source>
</evidence>
<dbReference type="InterPro" id="IPR050388">
    <property type="entry name" value="ABC_Ni/Peptide_Import"/>
</dbReference>
<dbReference type="GO" id="GO:0005524">
    <property type="term" value="F:ATP binding"/>
    <property type="evidence" value="ECO:0007669"/>
    <property type="project" value="UniProtKB-KW"/>
</dbReference>
<sequence>MFPPPGERLTMDALLDVDDLVVRFATPNGDHTAVRGVSFSVAPGERLGIVGESGSGKSVTAQAVMRLLGPLEEYD</sequence>
<evidence type="ECO:0000256" key="4">
    <source>
        <dbReference type="ARBA" id="ARBA00022475"/>
    </source>
</evidence>
<keyword evidence="7" id="KW-0067">ATP-binding</keyword>
<dbReference type="Pfam" id="PF00005">
    <property type="entry name" value="ABC_tran"/>
    <property type="match status" value="1"/>
</dbReference>
<keyword evidence="7" id="KW-0547">Nucleotide-binding</keyword>
<feature type="non-terminal residue" evidence="7">
    <location>
        <position position="75"/>
    </location>
</feature>
<dbReference type="EMBL" id="JBHTHX010001272">
    <property type="protein sequence ID" value="MFD0888310.1"/>
    <property type="molecule type" value="Genomic_DNA"/>
</dbReference>
<proteinExistence type="inferred from homology"/>
<evidence type="ECO:0000259" key="6">
    <source>
        <dbReference type="Pfam" id="PF00005"/>
    </source>
</evidence>
<evidence type="ECO:0000313" key="7">
    <source>
        <dbReference type="EMBL" id="MFD0888310.1"/>
    </source>
</evidence>
<evidence type="ECO:0000256" key="3">
    <source>
        <dbReference type="ARBA" id="ARBA00022448"/>
    </source>
</evidence>
<keyword evidence="8" id="KW-1185">Reference proteome</keyword>
<evidence type="ECO:0000313" key="8">
    <source>
        <dbReference type="Proteomes" id="UP001597024"/>
    </source>
</evidence>
<name>A0ABW3DWU2_9ACTN</name>
<evidence type="ECO:0000256" key="5">
    <source>
        <dbReference type="ARBA" id="ARBA00023136"/>
    </source>
</evidence>
<dbReference type="InterPro" id="IPR027417">
    <property type="entry name" value="P-loop_NTPase"/>
</dbReference>
<reference evidence="8" key="1">
    <citation type="journal article" date="2019" name="Int. J. Syst. Evol. Microbiol.">
        <title>The Global Catalogue of Microorganisms (GCM) 10K type strain sequencing project: providing services to taxonomists for standard genome sequencing and annotation.</title>
        <authorList>
            <consortium name="The Broad Institute Genomics Platform"/>
            <consortium name="The Broad Institute Genome Sequencing Center for Infectious Disease"/>
            <person name="Wu L."/>
            <person name="Ma J."/>
        </authorList>
    </citation>
    <scope>NUCLEOTIDE SEQUENCE [LARGE SCALE GENOMIC DNA]</scope>
    <source>
        <strain evidence="8">CCUG 62974</strain>
    </source>
</reference>
<comment type="caution">
    <text evidence="7">The sequence shown here is derived from an EMBL/GenBank/DDBJ whole genome shotgun (WGS) entry which is preliminary data.</text>
</comment>
<comment type="similarity">
    <text evidence="2">Belongs to the ABC transporter superfamily.</text>
</comment>
<dbReference type="PANTHER" id="PTHR43297:SF7">
    <property type="entry name" value="D,D-DIPEPTIDE TRANSPORT ATP-BINDING PROTEIN DDPD-RELATED"/>
    <property type="match status" value="1"/>
</dbReference>
<keyword evidence="4" id="KW-1003">Cell membrane</keyword>
<dbReference type="Gene3D" id="3.40.50.300">
    <property type="entry name" value="P-loop containing nucleotide triphosphate hydrolases"/>
    <property type="match status" value="1"/>
</dbReference>
<accession>A0ABW3DWU2</accession>
<dbReference type="PANTHER" id="PTHR43297">
    <property type="entry name" value="OLIGOPEPTIDE TRANSPORT ATP-BINDING PROTEIN APPD"/>
    <property type="match status" value="1"/>
</dbReference>
<keyword evidence="5" id="KW-0472">Membrane</keyword>